<dbReference type="HOGENOM" id="CLU_2642126_0_0_1"/>
<dbReference type="Gramene" id="OGLUM07G05110.1">
    <property type="protein sequence ID" value="OGLUM07G05110.1"/>
    <property type="gene ID" value="OGLUM07G05110"/>
</dbReference>
<keyword evidence="2" id="KW-1185">Reference proteome</keyword>
<accession>A0A0E0AGN1</accession>
<organism evidence="1">
    <name type="scientific">Oryza glumipatula</name>
    <dbReference type="NCBI Taxonomy" id="40148"/>
    <lineage>
        <taxon>Eukaryota</taxon>
        <taxon>Viridiplantae</taxon>
        <taxon>Streptophyta</taxon>
        <taxon>Embryophyta</taxon>
        <taxon>Tracheophyta</taxon>
        <taxon>Spermatophyta</taxon>
        <taxon>Magnoliopsida</taxon>
        <taxon>Liliopsida</taxon>
        <taxon>Poales</taxon>
        <taxon>Poaceae</taxon>
        <taxon>BOP clade</taxon>
        <taxon>Oryzoideae</taxon>
        <taxon>Oryzeae</taxon>
        <taxon>Oryzinae</taxon>
        <taxon>Oryza</taxon>
    </lineage>
</organism>
<reference evidence="1" key="1">
    <citation type="submission" date="2015-04" db="UniProtKB">
        <authorList>
            <consortium name="EnsemblPlants"/>
        </authorList>
    </citation>
    <scope>IDENTIFICATION</scope>
</reference>
<reference evidence="1" key="2">
    <citation type="submission" date="2018-05" db="EMBL/GenBank/DDBJ databases">
        <title>OgluRS3 (Oryza glumaepatula Reference Sequence Version 3).</title>
        <authorList>
            <person name="Zhang J."/>
            <person name="Kudrna D."/>
            <person name="Lee S."/>
            <person name="Talag J."/>
            <person name="Welchert J."/>
            <person name="Wing R.A."/>
        </authorList>
    </citation>
    <scope>NUCLEOTIDE SEQUENCE [LARGE SCALE GENOMIC DNA]</scope>
</reference>
<evidence type="ECO:0000313" key="1">
    <source>
        <dbReference type="EnsemblPlants" id="OGLUM07G05110.1"/>
    </source>
</evidence>
<name>A0A0E0AGN1_9ORYZ</name>
<protein>
    <submittedName>
        <fullName evidence="1">Uncharacterized protein</fullName>
    </submittedName>
</protein>
<dbReference type="Proteomes" id="UP000026961">
    <property type="component" value="Chromosome 7"/>
</dbReference>
<sequence length="77" mass="8909">MEECRRGGDSARLLAREPDLPSTRGREEEYAFVFHKSINSSNRVAWDHLLVMKGSAEFDLLDEYGKDSWVLWYAKGD</sequence>
<dbReference type="EnsemblPlants" id="OGLUM07G05110.1">
    <property type="protein sequence ID" value="OGLUM07G05110.1"/>
    <property type="gene ID" value="OGLUM07G05110"/>
</dbReference>
<dbReference type="AlphaFoldDB" id="A0A0E0AGN1"/>
<evidence type="ECO:0000313" key="2">
    <source>
        <dbReference type="Proteomes" id="UP000026961"/>
    </source>
</evidence>
<proteinExistence type="predicted"/>